<dbReference type="GO" id="GO:0003677">
    <property type="term" value="F:DNA binding"/>
    <property type="evidence" value="ECO:0007669"/>
    <property type="project" value="UniProtKB-KW"/>
</dbReference>
<evidence type="ECO:0000256" key="1">
    <source>
        <dbReference type="ARBA" id="ARBA00010641"/>
    </source>
</evidence>
<dbReference type="KEGG" id="ggr:HKW67_13770"/>
<dbReference type="InterPro" id="IPR014284">
    <property type="entry name" value="RNA_pol_sigma-70_dom"/>
</dbReference>
<keyword evidence="3" id="KW-0731">Sigma factor</keyword>
<dbReference type="InterPro" id="IPR013325">
    <property type="entry name" value="RNA_pol_sigma_r2"/>
</dbReference>
<sequence length="172" mass="19534">MTDQPTHLIDQVRAGDPHALGQLYDEFAPRLLRVAQQLLGSREDAEDAVHDMFVGLPEALRRYEERGALRAWLTTRTVRVALMRLRSVKRRREDALTDTEHASRHNAGDLADASELERAIAMLPDTLRAVFVLRQVEGFTHPEIATLLGISEGNSRVRHTRALEQLRARITR</sequence>
<dbReference type="AlphaFoldDB" id="A0A6M4IQR9"/>
<evidence type="ECO:0000256" key="2">
    <source>
        <dbReference type="ARBA" id="ARBA00023015"/>
    </source>
</evidence>
<dbReference type="InterPro" id="IPR007627">
    <property type="entry name" value="RNA_pol_sigma70_r2"/>
</dbReference>
<dbReference type="GO" id="GO:0006352">
    <property type="term" value="P:DNA-templated transcription initiation"/>
    <property type="evidence" value="ECO:0007669"/>
    <property type="project" value="InterPro"/>
</dbReference>
<evidence type="ECO:0000256" key="3">
    <source>
        <dbReference type="ARBA" id="ARBA00023082"/>
    </source>
</evidence>
<evidence type="ECO:0000259" key="6">
    <source>
        <dbReference type="Pfam" id="PF04542"/>
    </source>
</evidence>
<dbReference type="SUPFAM" id="SSF88946">
    <property type="entry name" value="Sigma2 domain of RNA polymerase sigma factors"/>
    <property type="match status" value="1"/>
</dbReference>
<protein>
    <submittedName>
        <fullName evidence="8">Sigma-70 family RNA polymerase sigma factor</fullName>
    </submittedName>
</protein>
<keyword evidence="9" id="KW-1185">Reference proteome</keyword>
<reference evidence="8 9" key="1">
    <citation type="submission" date="2020-05" db="EMBL/GenBank/DDBJ databases">
        <title>Complete genome sequence of Gemmatimonas greenlandica TET16.</title>
        <authorList>
            <person name="Zeng Y."/>
        </authorList>
    </citation>
    <scope>NUCLEOTIDE SEQUENCE [LARGE SCALE GENOMIC DNA]</scope>
    <source>
        <strain evidence="8 9">TET16</strain>
    </source>
</reference>
<dbReference type="NCBIfam" id="TIGR02937">
    <property type="entry name" value="sigma70-ECF"/>
    <property type="match status" value="1"/>
</dbReference>
<dbReference type="PANTHER" id="PTHR43133:SF8">
    <property type="entry name" value="RNA POLYMERASE SIGMA FACTOR HI_1459-RELATED"/>
    <property type="match status" value="1"/>
</dbReference>
<dbReference type="InterPro" id="IPR013249">
    <property type="entry name" value="RNA_pol_sigma70_r4_t2"/>
</dbReference>
<proteinExistence type="inferred from homology"/>
<dbReference type="Gene3D" id="1.10.1740.10">
    <property type="match status" value="1"/>
</dbReference>
<dbReference type="Gene3D" id="1.10.10.10">
    <property type="entry name" value="Winged helix-like DNA-binding domain superfamily/Winged helix DNA-binding domain"/>
    <property type="match status" value="1"/>
</dbReference>
<dbReference type="CDD" id="cd06171">
    <property type="entry name" value="Sigma70_r4"/>
    <property type="match status" value="1"/>
</dbReference>
<dbReference type="InterPro" id="IPR039425">
    <property type="entry name" value="RNA_pol_sigma-70-like"/>
</dbReference>
<keyword evidence="5" id="KW-0804">Transcription</keyword>
<dbReference type="InterPro" id="IPR013324">
    <property type="entry name" value="RNA_pol_sigma_r3/r4-like"/>
</dbReference>
<dbReference type="Pfam" id="PF04542">
    <property type="entry name" value="Sigma70_r2"/>
    <property type="match status" value="1"/>
</dbReference>
<organism evidence="8 9">
    <name type="scientific">Gemmatimonas groenlandica</name>
    <dbReference type="NCBI Taxonomy" id="2732249"/>
    <lineage>
        <taxon>Bacteria</taxon>
        <taxon>Pseudomonadati</taxon>
        <taxon>Gemmatimonadota</taxon>
        <taxon>Gemmatimonadia</taxon>
        <taxon>Gemmatimonadales</taxon>
        <taxon>Gemmatimonadaceae</taxon>
        <taxon>Gemmatimonas</taxon>
    </lineage>
</organism>
<evidence type="ECO:0000256" key="5">
    <source>
        <dbReference type="ARBA" id="ARBA00023163"/>
    </source>
</evidence>
<evidence type="ECO:0000256" key="4">
    <source>
        <dbReference type="ARBA" id="ARBA00023125"/>
    </source>
</evidence>
<dbReference type="InterPro" id="IPR036388">
    <property type="entry name" value="WH-like_DNA-bd_sf"/>
</dbReference>
<dbReference type="SUPFAM" id="SSF88659">
    <property type="entry name" value="Sigma3 and sigma4 domains of RNA polymerase sigma factors"/>
    <property type="match status" value="1"/>
</dbReference>
<dbReference type="RefSeq" id="WP_171225927.1">
    <property type="nucleotide sequence ID" value="NZ_CP053085.1"/>
</dbReference>
<comment type="similarity">
    <text evidence="1">Belongs to the sigma-70 factor family. ECF subfamily.</text>
</comment>
<name>A0A6M4IQR9_9BACT</name>
<evidence type="ECO:0000313" key="8">
    <source>
        <dbReference type="EMBL" id="QJR36495.1"/>
    </source>
</evidence>
<accession>A0A6M4IQR9</accession>
<dbReference type="PANTHER" id="PTHR43133">
    <property type="entry name" value="RNA POLYMERASE ECF-TYPE SIGMA FACTO"/>
    <property type="match status" value="1"/>
</dbReference>
<dbReference type="Pfam" id="PF08281">
    <property type="entry name" value="Sigma70_r4_2"/>
    <property type="match status" value="1"/>
</dbReference>
<evidence type="ECO:0000259" key="7">
    <source>
        <dbReference type="Pfam" id="PF08281"/>
    </source>
</evidence>
<dbReference type="EMBL" id="CP053085">
    <property type="protein sequence ID" value="QJR36495.1"/>
    <property type="molecule type" value="Genomic_DNA"/>
</dbReference>
<feature type="domain" description="RNA polymerase sigma-70 region 2" evidence="6">
    <location>
        <begin position="23"/>
        <end position="90"/>
    </location>
</feature>
<evidence type="ECO:0000313" key="9">
    <source>
        <dbReference type="Proteomes" id="UP000500938"/>
    </source>
</evidence>
<feature type="domain" description="RNA polymerase sigma factor 70 region 4 type 2" evidence="7">
    <location>
        <begin position="115"/>
        <end position="166"/>
    </location>
</feature>
<keyword evidence="2" id="KW-0805">Transcription regulation</keyword>
<dbReference type="GO" id="GO:0016987">
    <property type="term" value="F:sigma factor activity"/>
    <property type="evidence" value="ECO:0007669"/>
    <property type="project" value="UniProtKB-KW"/>
</dbReference>
<gene>
    <name evidence="8" type="ORF">HKW67_13770</name>
</gene>
<keyword evidence="4" id="KW-0238">DNA-binding</keyword>
<dbReference type="Proteomes" id="UP000500938">
    <property type="component" value="Chromosome"/>
</dbReference>